<evidence type="ECO:0000256" key="1">
    <source>
        <dbReference type="SAM" id="MobiDB-lite"/>
    </source>
</evidence>
<dbReference type="AlphaFoldDB" id="A0AA37U4Z1"/>
<dbReference type="RefSeq" id="WP_284325858.1">
    <property type="nucleotide sequence ID" value="NZ_BSPP01000010.1"/>
</dbReference>
<proteinExistence type="predicted"/>
<keyword evidence="3" id="KW-1185">Reference proteome</keyword>
<gene>
    <name evidence="2" type="ORF">GCM10010873_26580</name>
</gene>
<reference evidence="2 3" key="1">
    <citation type="journal article" date="2014" name="Int. J. Syst. Evol. Microbiol.">
        <title>Complete genome sequence of Corynebacterium casei LMG S-19264T (=DSM 44701T), isolated from a smear-ripened cheese.</title>
        <authorList>
            <consortium name="US DOE Joint Genome Institute (JGI-PGF)"/>
            <person name="Walter F."/>
            <person name="Albersmeier A."/>
            <person name="Kalinowski J."/>
            <person name="Ruckert C."/>
        </authorList>
    </citation>
    <scope>NUCLEOTIDE SEQUENCE [LARGE SCALE GENOMIC DNA]</scope>
    <source>
        <strain evidence="2 3">NBRC 111766</strain>
    </source>
</reference>
<accession>A0AA37U4Z1</accession>
<dbReference type="EMBL" id="BSPP01000010">
    <property type="protein sequence ID" value="GLS87684.1"/>
    <property type="molecule type" value="Genomic_DNA"/>
</dbReference>
<organism evidence="2 3">
    <name type="scientific">Cypionkella aquatica</name>
    <dbReference type="NCBI Taxonomy" id="1756042"/>
    <lineage>
        <taxon>Bacteria</taxon>
        <taxon>Pseudomonadati</taxon>
        <taxon>Pseudomonadota</taxon>
        <taxon>Alphaproteobacteria</taxon>
        <taxon>Rhodobacterales</taxon>
        <taxon>Paracoccaceae</taxon>
        <taxon>Cypionkella</taxon>
    </lineage>
</organism>
<evidence type="ECO:0000313" key="3">
    <source>
        <dbReference type="Proteomes" id="UP001157355"/>
    </source>
</evidence>
<comment type="caution">
    <text evidence="2">The sequence shown here is derived from an EMBL/GenBank/DDBJ whole genome shotgun (WGS) entry which is preliminary data.</text>
</comment>
<protein>
    <recommendedName>
        <fullName evidence="4">Bacteriophage tail tape measure N-terminal domain-containing protein</fullName>
    </recommendedName>
</protein>
<feature type="region of interest" description="Disordered" evidence="1">
    <location>
        <begin position="465"/>
        <end position="492"/>
    </location>
</feature>
<sequence length="736" mass="75780">MAKSDEQTLLVRMEASLAKFENQMKAGYAAADKFSNQIEGRLGGMNKKVTGSAEASANAIGREMDALRAKYDPLFAASKRYEDELNQINRAWKVGAITAGQHGAAVDRLNKQYMSTGKQLVDVGDKALTGGNHMRMAMMQLSQVGQQTMASGNFVQALAIQLPDLGLAFGAAGAAAGLLAGVALPMLVSAFDGVGGSAKEVQDALSDLGDSTQTLRDVTGVSIADLRAQYGELTASVLEALVAQQKLALSSADATAKTAVTALGSEYVQVGEQVQILMDKLAKYEALDPQIAGFDVADQIQKTQEAIAAFEASVGLSRDKLVQLGDAVKEFSEADGIRAQADALGGVTAAIQGTSLATSEYAQQVNAAQLALYEAADAADDLKVSMADAATTAASLASSAPGGSWMDGAISSVKSLVDWLAQAVGLKNALGGPAATVSNAKQAADFKLAGAYGLYADTRAAAPDTPVVHRDTSKKGGGGSKKAPVSAMDKGEADLQRIQREIDLLGRSTQEVAALRAEWAMLDAAKKAGVDLDKKQAGSSKTLREEIKAQAQDVADLTLQLETQKISQQRFEQGIDGISDAMSQALVNGKKLREGLASVFKGIALDLAKSGIKQGLMALLNGANGGAVGGLGGLNAGVLGGSTAASYDGGGYTGNGARSGGVDGKGGFPAILHPRETVVDHTKGQGGGAVRVIGGDLMLTDDGHIMARVKVIAGGAVQQGLKSVPDIMDNHSKRKR</sequence>
<evidence type="ECO:0008006" key="4">
    <source>
        <dbReference type="Google" id="ProtNLM"/>
    </source>
</evidence>
<dbReference type="Proteomes" id="UP001157355">
    <property type="component" value="Unassembled WGS sequence"/>
</dbReference>
<name>A0AA37U4Z1_9RHOB</name>
<evidence type="ECO:0000313" key="2">
    <source>
        <dbReference type="EMBL" id="GLS87684.1"/>
    </source>
</evidence>